<organism evidence="1 2">
    <name type="scientific">Flavobacterium soyae</name>
    <dbReference type="NCBI Taxonomy" id="2903098"/>
    <lineage>
        <taxon>Bacteria</taxon>
        <taxon>Pseudomonadati</taxon>
        <taxon>Bacteroidota</taxon>
        <taxon>Flavobacteriia</taxon>
        <taxon>Flavobacteriales</taxon>
        <taxon>Flavobacteriaceae</taxon>
        <taxon>Flavobacterium</taxon>
    </lineage>
</organism>
<gene>
    <name evidence="1" type="ORF">AABD74_10065</name>
</gene>
<dbReference type="Gene3D" id="2.60.40.1120">
    <property type="entry name" value="Carboxypeptidase-like, regulatory domain"/>
    <property type="match status" value="1"/>
</dbReference>
<evidence type="ECO:0000313" key="2">
    <source>
        <dbReference type="Proteomes" id="UP001623852"/>
    </source>
</evidence>
<dbReference type="Proteomes" id="UP001623852">
    <property type="component" value="Chromosome"/>
</dbReference>
<reference evidence="1 2" key="1">
    <citation type="submission" date="2024-03" db="EMBL/GenBank/DDBJ databases">
        <title>Flavobacterium soyae.</title>
        <authorList>
            <person name="Zheng W."/>
        </authorList>
    </citation>
    <scope>NUCLEOTIDE SEQUENCE [LARGE SCALE GENOMIC DNA]</scope>
    <source>
        <strain evidence="1 2">55</strain>
    </source>
</reference>
<dbReference type="SUPFAM" id="SSF49464">
    <property type="entry name" value="Carboxypeptidase regulatory domain-like"/>
    <property type="match status" value="1"/>
</dbReference>
<evidence type="ECO:0000313" key="1">
    <source>
        <dbReference type="EMBL" id="WYZ21792.1"/>
    </source>
</evidence>
<keyword evidence="2" id="KW-1185">Reference proteome</keyword>
<name>A0ABZ2UJQ4_9FLAO</name>
<sequence length="136" mass="15772">MNRSFLRIIIKFIKTKNNLALKLVRKILFIFLLFQIFSIAQELKGIVVSANNQPVQDVNIFYLSKNITALTNNKGQFSLKSEINFHENDTLQFSHISYKTTKITVNELKKVNFKVILKQKTEDLSELTIKANHELS</sequence>
<accession>A0ABZ2UJQ4</accession>
<dbReference type="Pfam" id="PF13715">
    <property type="entry name" value="CarbopepD_reg_2"/>
    <property type="match status" value="1"/>
</dbReference>
<dbReference type="EMBL" id="CP150845">
    <property type="protein sequence ID" value="WYZ21792.1"/>
    <property type="molecule type" value="Genomic_DNA"/>
</dbReference>
<proteinExistence type="predicted"/>
<dbReference type="InterPro" id="IPR008969">
    <property type="entry name" value="CarboxyPept-like_regulatory"/>
</dbReference>
<dbReference type="RefSeq" id="WP_406845426.1">
    <property type="nucleotide sequence ID" value="NZ_CP150845.1"/>
</dbReference>
<protein>
    <submittedName>
        <fullName evidence="1">Carboxypeptidase-like regulatory domain-containing protein</fullName>
    </submittedName>
</protein>